<dbReference type="Pfam" id="PF00665">
    <property type="entry name" value="rve"/>
    <property type="match status" value="1"/>
</dbReference>
<dbReference type="NCBIfam" id="NF033516">
    <property type="entry name" value="transpos_IS3"/>
    <property type="match status" value="1"/>
</dbReference>
<dbReference type="Proteomes" id="UP000216063">
    <property type="component" value="Unassembled WGS sequence"/>
</dbReference>
<gene>
    <name evidence="4" type="ORF">CG716_29365</name>
</gene>
<dbReference type="AlphaFoldDB" id="A0A255D4P4"/>
<dbReference type="InterPro" id="IPR036397">
    <property type="entry name" value="RNaseH_sf"/>
</dbReference>
<evidence type="ECO:0000313" key="5">
    <source>
        <dbReference type="Proteomes" id="UP000216063"/>
    </source>
</evidence>
<dbReference type="InterPro" id="IPR012337">
    <property type="entry name" value="RNaseH-like_sf"/>
</dbReference>
<dbReference type="RefSeq" id="WP_094484661.1">
    <property type="nucleotide sequence ID" value="NZ_NOZR01000058.1"/>
</dbReference>
<proteinExistence type="predicted"/>
<evidence type="ECO:0000259" key="3">
    <source>
        <dbReference type="PROSITE" id="PS50994"/>
    </source>
</evidence>
<dbReference type="InterPro" id="IPR001584">
    <property type="entry name" value="Integrase_cat-core"/>
</dbReference>
<dbReference type="Pfam" id="PF01527">
    <property type="entry name" value="HTH_Tnp_1"/>
    <property type="match status" value="1"/>
</dbReference>
<dbReference type="GO" id="GO:0003677">
    <property type="term" value="F:DNA binding"/>
    <property type="evidence" value="ECO:0007669"/>
    <property type="project" value="InterPro"/>
</dbReference>
<comment type="function">
    <text evidence="1">Involved in the transposition of the insertion sequence.</text>
</comment>
<dbReference type="Pfam" id="PF13683">
    <property type="entry name" value="rve_3"/>
    <property type="match status" value="1"/>
</dbReference>
<dbReference type="PROSITE" id="PS50994">
    <property type="entry name" value="INTEGRASE"/>
    <property type="match status" value="1"/>
</dbReference>
<keyword evidence="2" id="KW-0175">Coiled coil</keyword>
<sequence>MAGRKRNSAEDIVRKLRRADELAAEGKTGEEIAAELQVSPATLYNWRRAYGGMDTDAAKELKELREQNARLKRLLADAELEKDALREVAKGKILSPAAKRRAVDMLKTTLSMSERLACKAVGLARSTYRRLPLAQTQADPDAEMRAWLRAYATKHPCHGFRRAWAALRYDERREVNKKKIHRLWREEGLQVRVHSPRKRAGISSVPPVLADAPKVVWAIDFQFDSTIDGKAIKIASMVDEHTRESLLNLVERSITGEHLAEELTKVFAAHGGPPKVLRMDNGPEMVSAALQRFCEDKTGTVYIPPGCPWDNGYIESFNNRLRKECLNRNYWNTLFEARVVIGDFKDDHNHRHRHSALGYRTPAEYAAACRCTHTPVACSIN</sequence>
<accession>A0A255D4P4</accession>
<dbReference type="SUPFAM" id="SSF53098">
    <property type="entry name" value="Ribonuclease H-like"/>
    <property type="match status" value="1"/>
</dbReference>
<dbReference type="Gene3D" id="3.30.420.10">
    <property type="entry name" value="Ribonuclease H-like superfamily/Ribonuclease H"/>
    <property type="match status" value="1"/>
</dbReference>
<dbReference type="InterPro" id="IPR009057">
    <property type="entry name" value="Homeodomain-like_sf"/>
</dbReference>
<dbReference type="InterPro" id="IPR002514">
    <property type="entry name" value="Transposase_8"/>
</dbReference>
<dbReference type="PANTHER" id="PTHR47515">
    <property type="entry name" value="LOW CALCIUM RESPONSE LOCUS PROTEIN T"/>
    <property type="match status" value="1"/>
</dbReference>
<keyword evidence="5" id="KW-1185">Reference proteome</keyword>
<comment type="caution">
    <text evidence="4">The sequence shown here is derived from an EMBL/GenBank/DDBJ whole genome shotgun (WGS) entry which is preliminary data.</text>
</comment>
<dbReference type="OrthoDB" id="568335at2"/>
<dbReference type="SUPFAM" id="SSF46689">
    <property type="entry name" value="Homeodomain-like"/>
    <property type="match status" value="1"/>
</dbReference>
<dbReference type="GO" id="GO:0015074">
    <property type="term" value="P:DNA integration"/>
    <property type="evidence" value="ECO:0007669"/>
    <property type="project" value="InterPro"/>
</dbReference>
<feature type="domain" description="Integrase catalytic" evidence="3">
    <location>
        <begin position="209"/>
        <end position="370"/>
    </location>
</feature>
<reference evidence="4 5" key="1">
    <citation type="submission" date="2017-07" db="EMBL/GenBank/DDBJ databases">
        <title>The new phylogeny of genus Mycobacterium.</title>
        <authorList>
            <person name="Tortoli E."/>
            <person name="Trovato A."/>
            <person name="Cirillo D.M."/>
        </authorList>
    </citation>
    <scope>NUCLEOTIDE SEQUENCE [LARGE SCALE GENOMIC DNA]</scope>
    <source>
        <strain evidence="4 5">ATCC 33027</strain>
    </source>
</reference>
<protein>
    <submittedName>
        <fullName evidence="4">IS3 family transposase</fullName>
    </submittedName>
</protein>
<dbReference type="EMBL" id="NOZR01000058">
    <property type="protein sequence ID" value="OYN74168.1"/>
    <property type="molecule type" value="Genomic_DNA"/>
</dbReference>
<dbReference type="InterPro" id="IPR025948">
    <property type="entry name" value="HTH-like_dom"/>
</dbReference>
<evidence type="ECO:0000256" key="2">
    <source>
        <dbReference type="SAM" id="Coils"/>
    </source>
</evidence>
<name>A0A255D4P4_9MYCO</name>
<dbReference type="Gene3D" id="1.10.10.60">
    <property type="entry name" value="Homeodomain-like"/>
    <property type="match status" value="1"/>
</dbReference>
<evidence type="ECO:0000256" key="1">
    <source>
        <dbReference type="ARBA" id="ARBA00002286"/>
    </source>
</evidence>
<dbReference type="InterPro" id="IPR048020">
    <property type="entry name" value="Transpos_IS3"/>
</dbReference>
<organism evidence="4 5">
    <name type="scientific">Mycolicibacterium sphagni</name>
    <dbReference type="NCBI Taxonomy" id="1786"/>
    <lineage>
        <taxon>Bacteria</taxon>
        <taxon>Bacillati</taxon>
        <taxon>Actinomycetota</taxon>
        <taxon>Actinomycetes</taxon>
        <taxon>Mycobacteriales</taxon>
        <taxon>Mycobacteriaceae</taxon>
        <taxon>Mycolicibacterium</taxon>
    </lineage>
</organism>
<feature type="coiled-coil region" evidence="2">
    <location>
        <begin position="54"/>
        <end position="88"/>
    </location>
</feature>
<dbReference type="Pfam" id="PF13276">
    <property type="entry name" value="HTH_21"/>
    <property type="match status" value="1"/>
</dbReference>
<dbReference type="GO" id="GO:0004803">
    <property type="term" value="F:transposase activity"/>
    <property type="evidence" value="ECO:0007669"/>
    <property type="project" value="InterPro"/>
</dbReference>
<dbReference type="GO" id="GO:0006313">
    <property type="term" value="P:DNA transposition"/>
    <property type="evidence" value="ECO:0007669"/>
    <property type="project" value="InterPro"/>
</dbReference>
<dbReference type="PANTHER" id="PTHR47515:SF1">
    <property type="entry name" value="BLR2054 PROTEIN"/>
    <property type="match status" value="1"/>
</dbReference>
<evidence type="ECO:0000313" key="4">
    <source>
        <dbReference type="EMBL" id="OYN74168.1"/>
    </source>
</evidence>